<dbReference type="EMBL" id="CP027059">
    <property type="protein sequence ID" value="UQZ83985.1"/>
    <property type="molecule type" value="Genomic_DNA"/>
</dbReference>
<evidence type="ECO:0000313" key="1">
    <source>
        <dbReference type="EMBL" id="UQZ83985.1"/>
    </source>
</evidence>
<accession>A0ABY4RP60</accession>
<reference evidence="1" key="2">
    <citation type="journal article" date="2021" name="J Anim Sci Technol">
        <title>Complete genome sequence of Paenibacillus konkukensis sp. nov. SK3146 as a potential probiotic strain.</title>
        <authorList>
            <person name="Jung H.I."/>
            <person name="Park S."/>
            <person name="Niu K.M."/>
            <person name="Lee S.W."/>
            <person name="Kothari D."/>
            <person name="Yi K.J."/>
            <person name="Kim S.K."/>
        </authorList>
    </citation>
    <scope>NUCLEOTIDE SEQUENCE</scope>
    <source>
        <strain evidence="1">SK3146</strain>
    </source>
</reference>
<dbReference type="Proteomes" id="UP001057134">
    <property type="component" value="Chromosome"/>
</dbReference>
<organism evidence="1 2">
    <name type="scientific">Paenibacillus konkukensis</name>
    <dbReference type="NCBI Taxonomy" id="2020716"/>
    <lineage>
        <taxon>Bacteria</taxon>
        <taxon>Bacillati</taxon>
        <taxon>Bacillota</taxon>
        <taxon>Bacilli</taxon>
        <taxon>Bacillales</taxon>
        <taxon>Paenibacillaceae</taxon>
        <taxon>Paenibacillus</taxon>
    </lineage>
</organism>
<gene>
    <name evidence="1" type="ORF">SK3146_03197</name>
</gene>
<proteinExistence type="predicted"/>
<name>A0ABY4RP60_9BACL</name>
<sequence length="36" mass="4079">MTKTKELIDDLKEILHVSITRVGKVKGLAYLASDYE</sequence>
<reference evidence="1" key="1">
    <citation type="submission" date="2018-02" db="EMBL/GenBank/DDBJ databases">
        <authorList>
            <person name="Kim S.-K."/>
            <person name="Jung H.-I."/>
            <person name="Lee S.-W."/>
        </authorList>
    </citation>
    <scope>NUCLEOTIDE SEQUENCE</scope>
    <source>
        <strain evidence="1">SK3146</strain>
    </source>
</reference>
<protein>
    <submittedName>
        <fullName evidence="1">Uncharacterized protein</fullName>
    </submittedName>
</protein>
<keyword evidence="2" id="KW-1185">Reference proteome</keyword>
<evidence type="ECO:0000313" key="2">
    <source>
        <dbReference type="Proteomes" id="UP001057134"/>
    </source>
</evidence>